<feature type="transmembrane region" description="Helical" evidence="2">
    <location>
        <begin position="56"/>
        <end position="77"/>
    </location>
</feature>
<dbReference type="NCBIfam" id="NF041247">
    <property type="entry name" value="UsfY"/>
    <property type="match status" value="1"/>
</dbReference>
<evidence type="ECO:0000256" key="2">
    <source>
        <dbReference type="SAM" id="Phobius"/>
    </source>
</evidence>
<dbReference type="RefSeq" id="WP_126335843.1">
    <property type="nucleotide sequence ID" value="NZ_AP022604.1"/>
</dbReference>
<keyword evidence="2" id="KW-1133">Transmembrane helix</keyword>
<name>A0A3S4RKK9_MYCCI</name>
<keyword evidence="2" id="KW-0472">Membrane</keyword>
<sequence length="103" mass="10877">MGDTAKDPVDHARTTRPRAGEAMKDGTNLPGMVVTALGVVATVVCLFLFAAGNSTAGVVAAVAAVVLLAAGLGWLYLSKRRVRQLHDEWREDHPEADTPPLTN</sequence>
<reference evidence="3 4" key="1">
    <citation type="submission" date="2018-12" db="EMBL/GenBank/DDBJ databases">
        <authorList>
            <consortium name="Pathogen Informatics"/>
        </authorList>
    </citation>
    <scope>NUCLEOTIDE SEQUENCE [LARGE SCALE GENOMIC DNA]</scope>
    <source>
        <strain evidence="3 4">NCTC10485</strain>
    </source>
</reference>
<keyword evidence="2" id="KW-0812">Transmembrane</keyword>
<dbReference type="InterPro" id="IPR049606">
    <property type="entry name" value="UsfY-like"/>
</dbReference>
<gene>
    <name evidence="3" type="ORF">NCTC10485_04608</name>
</gene>
<proteinExistence type="predicted"/>
<evidence type="ECO:0000313" key="3">
    <source>
        <dbReference type="EMBL" id="VEG50290.1"/>
    </source>
</evidence>
<dbReference type="EMBL" id="LR134355">
    <property type="protein sequence ID" value="VEG50290.1"/>
    <property type="molecule type" value="Genomic_DNA"/>
</dbReference>
<dbReference type="Proteomes" id="UP000282551">
    <property type="component" value="Chromosome"/>
</dbReference>
<organism evidence="3 4">
    <name type="scientific">Mycolicibacterium chitae</name>
    <name type="common">Mycobacterium chitae</name>
    <dbReference type="NCBI Taxonomy" id="1792"/>
    <lineage>
        <taxon>Bacteria</taxon>
        <taxon>Bacillati</taxon>
        <taxon>Actinomycetota</taxon>
        <taxon>Actinomycetes</taxon>
        <taxon>Mycobacteriales</taxon>
        <taxon>Mycobacteriaceae</taxon>
        <taxon>Mycolicibacterium</taxon>
    </lineage>
</organism>
<protein>
    <submittedName>
        <fullName evidence="3">UsfY protein</fullName>
    </submittedName>
</protein>
<accession>A0A3S4RKK9</accession>
<evidence type="ECO:0000313" key="4">
    <source>
        <dbReference type="Proteomes" id="UP000282551"/>
    </source>
</evidence>
<dbReference type="OrthoDB" id="4741344at2"/>
<dbReference type="AlphaFoldDB" id="A0A3S4RKK9"/>
<feature type="region of interest" description="Disordered" evidence="1">
    <location>
        <begin position="1"/>
        <end position="26"/>
    </location>
</feature>
<evidence type="ECO:0000256" key="1">
    <source>
        <dbReference type="SAM" id="MobiDB-lite"/>
    </source>
</evidence>
<feature type="transmembrane region" description="Helical" evidence="2">
    <location>
        <begin position="29"/>
        <end position="50"/>
    </location>
</feature>
<keyword evidence="4" id="KW-1185">Reference proteome</keyword>
<feature type="compositionally biased region" description="Basic and acidic residues" evidence="1">
    <location>
        <begin position="1"/>
        <end position="24"/>
    </location>
</feature>